<dbReference type="Proteomes" id="UP001320609">
    <property type="component" value="Unassembled WGS sequence"/>
</dbReference>
<accession>A0ABS9SAI7</accession>
<sequence>MLIKENEGYFEVKLSSITEEDIVRAIDFATNNSVISDSDSVIPYENIEWNGRSKHLDLYLENLLFRIVFNEYENFFSFGVCYTEDEKDTIFLYDLLGDIYDIDEIEGYMIKQKNHLEEIALKLFDSMSDDLKSKVKSWKVEKPEHTFNKHIKDILVSSLMLYMQGVYFKKERDVSWMEDDLRDNVLLEVDDECKKPFDIKRVYDEKVGDERITKYEYRRQVRFKYEKHISLNLAIKYTLEYDEVDDVYCVDQASFIDEDDKYGDAEDMLEYMFLKYYEGEVGNNGPYYAFIDSYILEQLTEMFEEDVKKTEYKSDFGY</sequence>
<dbReference type="EMBL" id="JAKVTW010000016">
    <property type="protein sequence ID" value="MCH4813128.1"/>
    <property type="molecule type" value="Genomic_DNA"/>
</dbReference>
<reference evidence="1 2" key="1">
    <citation type="submission" date="2022-03" db="EMBL/GenBank/DDBJ databases">
        <title>Genomic signatures underlying metal tolerance in selected Arctic bacterial isolates.</title>
        <authorList>
            <person name="Thomas F.A."/>
            <person name="Venkatachalam S."/>
            <person name="Krishnan K.P."/>
        </authorList>
    </citation>
    <scope>NUCLEOTIDE SEQUENCE [LARGE SCALE GENOMIC DNA]</scope>
    <source>
        <strain evidence="1 2">HM116</strain>
    </source>
</reference>
<organism evidence="1 2">
    <name type="scientific">Vreelandella neptunia</name>
    <dbReference type="NCBI Taxonomy" id="115551"/>
    <lineage>
        <taxon>Bacteria</taxon>
        <taxon>Pseudomonadati</taxon>
        <taxon>Pseudomonadota</taxon>
        <taxon>Gammaproteobacteria</taxon>
        <taxon>Oceanospirillales</taxon>
        <taxon>Halomonadaceae</taxon>
        <taxon>Vreelandella</taxon>
    </lineage>
</organism>
<evidence type="ECO:0000313" key="1">
    <source>
        <dbReference type="EMBL" id="MCH4813128.1"/>
    </source>
</evidence>
<gene>
    <name evidence="1" type="ORF">MLE19_17475</name>
</gene>
<proteinExistence type="predicted"/>
<protein>
    <submittedName>
        <fullName evidence="1">Uncharacterized protein</fullName>
    </submittedName>
</protein>
<keyword evidence="2" id="KW-1185">Reference proteome</keyword>
<dbReference type="RefSeq" id="WP_240719412.1">
    <property type="nucleotide sequence ID" value="NZ_JAKVTW010000016.1"/>
</dbReference>
<name>A0ABS9SAI7_9GAMM</name>
<comment type="caution">
    <text evidence="1">The sequence shown here is derived from an EMBL/GenBank/DDBJ whole genome shotgun (WGS) entry which is preliminary data.</text>
</comment>
<evidence type="ECO:0000313" key="2">
    <source>
        <dbReference type="Proteomes" id="UP001320609"/>
    </source>
</evidence>